<feature type="region of interest" description="Disordered" evidence="8">
    <location>
        <begin position="599"/>
        <end position="658"/>
    </location>
</feature>
<feature type="domain" description="C2H2-type" evidence="9">
    <location>
        <begin position="291"/>
        <end position="321"/>
    </location>
</feature>
<dbReference type="GO" id="GO:0000978">
    <property type="term" value="F:RNA polymerase II cis-regulatory region sequence-specific DNA binding"/>
    <property type="evidence" value="ECO:0007669"/>
    <property type="project" value="TreeGrafter"/>
</dbReference>
<reference evidence="10" key="1">
    <citation type="submission" date="2022-01" db="EMBL/GenBank/DDBJ databases">
        <authorList>
            <person name="King R."/>
        </authorList>
    </citation>
    <scope>NUCLEOTIDE SEQUENCE</scope>
</reference>
<keyword evidence="11" id="KW-1185">Reference proteome</keyword>
<evidence type="ECO:0000313" key="10">
    <source>
        <dbReference type="EMBL" id="CAG9764763.1"/>
    </source>
</evidence>
<feature type="domain" description="C2H2-type" evidence="9">
    <location>
        <begin position="438"/>
        <end position="465"/>
    </location>
</feature>
<feature type="domain" description="C2H2-type" evidence="9">
    <location>
        <begin position="466"/>
        <end position="493"/>
    </location>
</feature>
<dbReference type="GO" id="GO:0008270">
    <property type="term" value="F:zinc ion binding"/>
    <property type="evidence" value="ECO:0007669"/>
    <property type="project" value="UniProtKB-KW"/>
</dbReference>
<dbReference type="PANTHER" id="PTHR24376:SF216">
    <property type="entry name" value="ZINC FINGER PROTEIN 420-LIKE"/>
    <property type="match status" value="1"/>
</dbReference>
<accession>A0A9N9MH80</accession>
<evidence type="ECO:0000256" key="6">
    <source>
        <dbReference type="ARBA" id="ARBA00023242"/>
    </source>
</evidence>
<dbReference type="Proteomes" id="UP001152799">
    <property type="component" value="Chromosome 2"/>
</dbReference>
<gene>
    <name evidence="10" type="ORF">CEUTPL_LOCUS5394</name>
</gene>
<keyword evidence="3" id="KW-0677">Repeat</keyword>
<evidence type="ECO:0000256" key="4">
    <source>
        <dbReference type="ARBA" id="ARBA00022771"/>
    </source>
</evidence>
<dbReference type="PROSITE" id="PS50157">
    <property type="entry name" value="ZINC_FINGER_C2H2_2"/>
    <property type="match status" value="7"/>
</dbReference>
<feature type="compositionally biased region" description="Acidic residues" evidence="8">
    <location>
        <begin position="646"/>
        <end position="658"/>
    </location>
</feature>
<keyword evidence="4 7" id="KW-0863">Zinc-finger</keyword>
<dbReference type="InterPro" id="IPR036236">
    <property type="entry name" value="Znf_C2H2_sf"/>
</dbReference>
<dbReference type="SUPFAM" id="SSF57667">
    <property type="entry name" value="beta-beta-alpha zinc fingers"/>
    <property type="match status" value="5"/>
</dbReference>
<name>A0A9N9MH80_9CUCU</name>
<keyword evidence="5" id="KW-0862">Zinc</keyword>
<dbReference type="EMBL" id="OU892278">
    <property type="protein sequence ID" value="CAG9764763.1"/>
    <property type="molecule type" value="Genomic_DNA"/>
</dbReference>
<feature type="compositionally biased region" description="Acidic residues" evidence="8">
    <location>
        <begin position="139"/>
        <end position="161"/>
    </location>
</feature>
<evidence type="ECO:0000256" key="5">
    <source>
        <dbReference type="ARBA" id="ARBA00022833"/>
    </source>
</evidence>
<feature type="domain" description="C2H2-type" evidence="9">
    <location>
        <begin position="523"/>
        <end position="550"/>
    </location>
</feature>
<feature type="compositionally biased region" description="Acidic residues" evidence="8">
    <location>
        <begin position="610"/>
        <end position="637"/>
    </location>
</feature>
<keyword evidence="2" id="KW-0479">Metal-binding</keyword>
<proteinExistence type="predicted"/>
<evidence type="ECO:0000256" key="2">
    <source>
        <dbReference type="ARBA" id="ARBA00022723"/>
    </source>
</evidence>
<feature type="domain" description="C2H2-type" evidence="9">
    <location>
        <begin position="551"/>
        <end position="579"/>
    </location>
</feature>
<evidence type="ECO:0000313" key="11">
    <source>
        <dbReference type="Proteomes" id="UP001152799"/>
    </source>
</evidence>
<evidence type="ECO:0000256" key="1">
    <source>
        <dbReference type="ARBA" id="ARBA00004123"/>
    </source>
</evidence>
<organism evidence="10 11">
    <name type="scientific">Ceutorhynchus assimilis</name>
    <name type="common">cabbage seed weevil</name>
    <dbReference type="NCBI Taxonomy" id="467358"/>
    <lineage>
        <taxon>Eukaryota</taxon>
        <taxon>Metazoa</taxon>
        <taxon>Ecdysozoa</taxon>
        <taxon>Arthropoda</taxon>
        <taxon>Hexapoda</taxon>
        <taxon>Insecta</taxon>
        <taxon>Pterygota</taxon>
        <taxon>Neoptera</taxon>
        <taxon>Endopterygota</taxon>
        <taxon>Coleoptera</taxon>
        <taxon>Polyphaga</taxon>
        <taxon>Cucujiformia</taxon>
        <taxon>Curculionidae</taxon>
        <taxon>Ceutorhynchinae</taxon>
        <taxon>Ceutorhynchus</taxon>
    </lineage>
</organism>
<feature type="domain" description="C2H2-type" evidence="9">
    <location>
        <begin position="494"/>
        <end position="522"/>
    </location>
</feature>
<dbReference type="Gene3D" id="3.30.160.60">
    <property type="entry name" value="Classic Zinc Finger"/>
    <property type="match status" value="5"/>
</dbReference>
<dbReference type="AlphaFoldDB" id="A0A9N9MH80"/>
<keyword evidence="6" id="KW-0539">Nucleus</keyword>
<comment type="subcellular location">
    <subcellularLocation>
        <location evidence="1">Nucleus</location>
    </subcellularLocation>
</comment>
<feature type="domain" description="C2H2-type" evidence="9">
    <location>
        <begin position="357"/>
        <end position="385"/>
    </location>
</feature>
<dbReference type="OrthoDB" id="6077919at2759"/>
<dbReference type="GO" id="GO:0005634">
    <property type="term" value="C:nucleus"/>
    <property type="evidence" value="ECO:0007669"/>
    <property type="project" value="UniProtKB-SubCell"/>
</dbReference>
<dbReference type="SMART" id="SM00355">
    <property type="entry name" value="ZnF_C2H2"/>
    <property type="match status" value="13"/>
</dbReference>
<evidence type="ECO:0000256" key="7">
    <source>
        <dbReference type="PROSITE-ProRule" id="PRU00042"/>
    </source>
</evidence>
<dbReference type="PROSITE" id="PS00028">
    <property type="entry name" value="ZINC_FINGER_C2H2_1"/>
    <property type="match status" value="11"/>
</dbReference>
<feature type="region of interest" description="Disordered" evidence="8">
    <location>
        <begin position="126"/>
        <end position="175"/>
    </location>
</feature>
<dbReference type="InterPro" id="IPR013087">
    <property type="entry name" value="Znf_C2H2_type"/>
</dbReference>
<protein>
    <recommendedName>
        <fullName evidence="9">C2H2-type domain-containing protein</fullName>
    </recommendedName>
</protein>
<evidence type="ECO:0000259" key="9">
    <source>
        <dbReference type="PROSITE" id="PS50157"/>
    </source>
</evidence>
<sequence>MDETQTQVNKQVDNSIEYFKKICRVCLVPSENLCPIINVVFNHKNIEKEVSCTLTEVFNKYCDVVKDAYLKPQNICELCLDLTSKAFSAFELFNASNARLDNIIAQTKLNEHNSVIEIDLLSEASDGNQEFDPTGSNIEIDDEDDDVRSETGDDDDDDEIDGTGSRHINRSLDKSTLSEKQKTMFEATKKEILSRIQREAQIFRCNLCDSGLLTGIEVVIEHMKDEHPLEKQCILCLKTFPTQSCALSHVNSFHSNKNENLPLCRKCNKFFKNQEALDEHMESEEHKNYNFQCICHFCKKIFNRGILLKRHILEVHFKKHNKSGTCPKCGVAFKHKENLNSHVCAYEHIENAKAACLLCSKCGHDFPSEHLLKLHQKNQHSRPLKCDYCSEMFQAPSAYFKHRISHPECTDIVCPLCCQVSENLAEYKMHRLENHTEHVCHICNKGFHKECTMTQHLRTHSSNQLFECHLCPQKFKYKSSLTLHINEHINRPSYACNYCDKTFKRQRLLRIHKTVVHKNVKKFKCRKCDKAFTNNWALHSHLRLHMGFKPFSCPFCTMVFVDTTNRHRHVKKIHPDKMDDFESYKQTYQSEEVRIVNSIPITSIDRSSGDEEDTNDLEDEDDTEMITIEEEEEEEEEIIHIKNEDMESDVQENDLSDN</sequence>
<dbReference type="PANTHER" id="PTHR24376">
    <property type="entry name" value="ZINC FINGER PROTEIN"/>
    <property type="match status" value="1"/>
</dbReference>
<evidence type="ECO:0000256" key="3">
    <source>
        <dbReference type="ARBA" id="ARBA00022737"/>
    </source>
</evidence>
<dbReference type="GO" id="GO:0001228">
    <property type="term" value="F:DNA-binding transcription activator activity, RNA polymerase II-specific"/>
    <property type="evidence" value="ECO:0007669"/>
    <property type="project" value="TreeGrafter"/>
</dbReference>
<dbReference type="Pfam" id="PF00096">
    <property type="entry name" value="zf-C2H2"/>
    <property type="match status" value="4"/>
</dbReference>
<evidence type="ECO:0000256" key="8">
    <source>
        <dbReference type="SAM" id="MobiDB-lite"/>
    </source>
</evidence>